<dbReference type="InterPro" id="IPR045163">
    <property type="entry name" value="Focadhesin/RST1"/>
</dbReference>
<evidence type="ECO:0000313" key="3">
    <source>
        <dbReference type="Proteomes" id="UP001516400"/>
    </source>
</evidence>
<sequence>MLHKKYSDLITSNGEICIACELTALCESWRNGDAILKFLGQLKNSSVNFIRRVIHLVFGLFVCSLDDTRITLAAFETICVYIEHFKKFSHLVLTLILYKLSNSKDSNVHFKLLKYLPKLATVNENYLKVITTVKVLFSGSDPALKTLSMSIMYDLWKIDKKAYPYLEDMLTSEEDGSIYQHYYINKAHIIKQLCQNNATVYGKEMVAHLSRILSKCSSLEGDLASSVSLDAITVLCREEITDIETTWTTLAPKFSQDRRIKTLKSLCGLAASMPDLLLPEKHANLEAEVIGKMWSYVLENEGINEAALNALAEFGLERISPHFPDEYLNETSDFELNGKPPLIPGSCWITFLKNQSDLIAGGDFLIKLMSKEIDEYLKSTYQVTSLKEPISYSYLPIHSIVRGIGEHCRIHVRKWNDHMPVYMECMRILSQKYSRPLPPYNWNFLQKLMEEPKLQTYCINLASHQVMISGTARRFMENYITELTDNFKNEEGVLLIYKNLKFIANSIQPVLLQPFFNNTLNYGKQLLKEQRNKEFLTSIVSSLRDVMVDQTIQEVNKKGIVAVINGKMEAPDDSDEMFNILLECVLYYPPNLLQNTLALVPSDQMTLYHIEKSMKIRCSLALKPNGSLKWLNDLFDFDMVEPQINYYLKSRFDVYEKQKNHTECAQWIYDLLGRIEAAIGNHCTGEHLLFLIDILAMSLVGFSGFHMFIKSSFEFEEYIMLLPQATAVLLDSKDWCNISEKVMECFYHLNSTKELLPQFYQKIFGQTLQALRHHPEFKKNNKWMKYLNCSIILGTNL</sequence>
<keyword evidence="3" id="KW-1185">Reference proteome</keyword>
<feature type="domain" description="DUF3730" evidence="1">
    <location>
        <begin position="93"/>
        <end position="302"/>
    </location>
</feature>
<evidence type="ECO:0000259" key="1">
    <source>
        <dbReference type="Pfam" id="PF12530"/>
    </source>
</evidence>
<comment type="caution">
    <text evidence="2">The sequence shown here is derived from an EMBL/GenBank/DDBJ whole genome shotgun (WGS) entry which is preliminary data.</text>
</comment>
<dbReference type="InterPro" id="IPR022542">
    <property type="entry name" value="FOCAD/RST1_DUF3730"/>
</dbReference>
<dbReference type="PANTHER" id="PTHR16212:SF4">
    <property type="entry name" value="FOCADHESIN"/>
    <property type="match status" value="1"/>
</dbReference>
<dbReference type="SUPFAM" id="SSF48371">
    <property type="entry name" value="ARM repeat"/>
    <property type="match status" value="1"/>
</dbReference>
<dbReference type="EMBL" id="JABFTP020000185">
    <property type="protein sequence ID" value="KAL3287584.1"/>
    <property type="molecule type" value="Genomic_DNA"/>
</dbReference>
<dbReference type="PANTHER" id="PTHR16212">
    <property type="entry name" value="FOCADHESIN FAMILY MEMBER"/>
    <property type="match status" value="1"/>
</dbReference>
<dbReference type="AlphaFoldDB" id="A0ABD2P9A6"/>
<dbReference type="Proteomes" id="UP001516400">
    <property type="component" value="Unassembled WGS sequence"/>
</dbReference>
<accession>A0ABD2P9A6</accession>
<protein>
    <recommendedName>
        <fullName evidence="1">DUF3730 domain-containing protein</fullName>
    </recommendedName>
</protein>
<dbReference type="Pfam" id="PF12530">
    <property type="entry name" value="DUF3730"/>
    <property type="match status" value="1"/>
</dbReference>
<name>A0ABD2P9A6_9CUCU</name>
<organism evidence="2 3">
    <name type="scientific">Cryptolaemus montrouzieri</name>
    <dbReference type="NCBI Taxonomy" id="559131"/>
    <lineage>
        <taxon>Eukaryota</taxon>
        <taxon>Metazoa</taxon>
        <taxon>Ecdysozoa</taxon>
        <taxon>Arthropoda</taxon>
        <taxon>Hexapoda</taxon>
        <taxon>Insecta</taxon>
        <taxon>Pterygota</taxon>
        <taxon>Neoptera</taxon>
        <taxon>Endopterygota</taxon>
        <taxon>Coleoptera</taxon>
        <taxon>Polyphaga</taxon>
        <taxon>Cucujiformia</taxon>
        <taxon>Coccinelloidea</taxon>
        <taxon>Coccinellidae</taxon>
        <taxon>Scymninae</taxon>
        <taxon>Scymnini</taxon>
        <taxon>Cryptolaemus</taxon>
    </lineage>
</organism>
<evidence type="ECO:0000313" key="2">
    <source>
        <dbReference type="EMBL" id="KAL3287584.1"/>
    </source>
</evidence>
<proteinExistence type="predicted"/>
<gene>
    <name evidence="2" type="ORF">HHI36_002051</name>
</gene>
<reference evidence="2 3" key="1">
    <citation type="journal article" date="2021" name="BMC Biol.">
        <title>Horizontally acquired antibacterial genes associated with adaptive radiation of ladybird beetles.</title>
        <authorList>
            <person name="Li H.S."/>
            <person name="Tang X.F."/>
            <person name="Huang Y.H."/>
            <person name="Xu Z.Y."/>
            <person name="Chen M.L."/>
            <person name="Du X.Y."/>
            <person name="Qiu B.Y."/>
            <person name="Chen P.T."/>
            <person name="Zhang W."/>
            <person name="Slipinski A."/>
            <person name="Escalona H.E."/>
            <person name="Waterhouse R.M."/>
            <person name="Zwick A."/>
            <person name="Pang H."/>
        </authorList>
    </citation>
    <scope>NUCLEOTIDE SEQUENCE [LARGE SCALE GENOMIC DNA]</scope>
    <source>
        <strain evidence="2">SYSU2018</strain>
    </source>
</reference>
<dbReference type="InterPro" id="IPR016024">
    <property type="entry name" value="ARM-type_fold"/>
</dbReference>